<organism evidence="3 4">
    <name type="scientific">alpha proteobacterium IMCC14465</name>
    <dbReference type="NCBI Taxonomy" id="1220535"/>
    <lineage>
        <taxon>Bacteria</taxon>
        <taxon>Pseudomonadati</taxon>
        <taxon>Pseudomonadota</taxon>
        <taxon>Alphaproteobacteria</taxon>
        <taxon>PS1 clade</taxon>
    </lineage>
</organism>
<dbReference type="eggNOG" id="ENOG50349SB">
    <property type="taxonomic scope" value="Bacteria"/>
</dbReference>
<proteinExistence type="predicted"/>
<keyword evidence="4" id="KW-1185">Reference proteome</keyword>
<dbReference type="SUPFAM" id="SSF48452">
    <property type="entry name" value="TPR-like"/>
    <property type="match status" value="1"/>
</dbReference>
<evidence type="ECO:0000313" key="3">
    <source>
        <dbReference type="EMBL" id="EJW20908.1"/>
    </source>
</evidence>
<dbReference type="PROSITE" id="PS50005">
    <property type="entry name" value="TPR"/>
    <property type="match status" value="1"/>
</dbReference>
<accession>J9DFK4</accession>
<dbReference type="InterPro" id="IPR011990">
    <property type="entry name" value="TPR-like_helical_dom_sf"/>
</dbReference>
<dbReference type="STRING" id="1220535.IMCC14465_07040"/>
<feature type="signal peptide" evidence="2">
    <location>
        <begin position="1"/>
        <end position="30"/>
    </location>
</feature>
<reference evidence="3 4" key="1">
    <citation type="journal article" date="2012" name="J. Bacteriol.">
        <title>Genome Sequence of Strain IMCC14465, Isolated from the East Sea, Belonging to the PS1 Clade of Alphaproteobacteria.</title>
        <authorList>
            <person name="Yang S.J."/>
            <person name="Kang I."/>
            <person name="Cho J.C."/>
        </authorList>
    </citation>
    <scope>NUCLEOTIDE SEQUENCE [LARGE SCALE GENOMIC DNA]</scope>
    <source>
        <strain evidence="3 4">IMCC14465</strain>
    </source>
</reference>
<dbReference type="Gene3D" id="2.40.160.10">
    <property type="entry name" value="Porin"/>
    <property type="match status" value="1"/>
</dbReference>
<gene>
    <name evidence="3" type="ORF">IMCC14465_07040</name>
</gene>
<dbReference type="OrthoDB" id="9903031at2"/>
<feature type="repeat" description="TPR" evidence="1">
    <location>
        <begin position="38"/>
        <end position="71"/>
    </location>
</feature>
<dbReference type="Gene3D" id="1.25.40.10">
    <property type="entry name" value="Tetratricopeptide repeat domain"/>
    <property type="match status" value="1"/>
</dbReference>
<evidence type="ECO:0000313" key="4">
    <source>
        <dbReference type="Proteomes" id="UP000004836"/>
    </source>
</evidence>
<keyword evidence="1" id="KW-0802">TPR repeat</keyword>
<dbReference type="EMBL" id="ALYF01000003">
    <property type="protein sequence ID" value="EJW20908.1"/>
    <property type="molecule type" value="Genomic_DNA"/>
</dbReference>
<feature type="chain" id="PRO_5003822061" evidence="2">
    <location>
        <begin position="31"/>
        <end position="448"/>
    </location>
</feature>
<name>J9DFK4_9PROT</name>
<evidence type="ECO:0000256" key="2">
    <source>
        <dbReference type="SAM" id="SignalP"/>
    </source>
</evidence>
<comment type="caution">
    <text evidence="3">The sequence shown here is derived from an EMBL/GenBank/DDBJ whole genome shotgun (WGS) entry which is preliminary data.</text>
</comment>
<dbReference type="Proteomes" id="UP000004836">
    <property type="component" value="Unassembled WGS sequence"/>
</dbReference>
<protein>
    <submittedName>
        <fullName evidence="3">Uncharacterized protein</fullName>
    </submittedName>
</protein>
<evidence type="ECO:0000256" key="1">
    <source>
        <dbReference type="PROSITE-ProRule" id="PRU00339"/>
    </source>
</evidence>
<dbReference type="SUPFAM" id="SSF56935">
    <property type="entry name" value="Porins"/>
    <property type="match status" value="1"/>
</dbReference>
<keyword evidence="2" id="KW-0732">Signal</keyword>
<sequence length="448" mass="50078">MLIMFRRYGAALLLLSLISTFSIQSREAAAANNGNVGETVALNLALVNLQQGQLDEALTNIEKVLIANPRNLDARYIRGQILYLLGRGNEVLEEIKLLSTLPLPADKKSRAKKLARNIEGANGWQFKARIGLNATGNDNANSFPESGIFEYFDGTTTTLVNRVDNVNDDAVAKIDDTIFGVMAGFEGKYQLDRDSINFSISAQENEGDKTENTTSSTMAASLGYKMVRGSNNLNVGLGYTTIDRTNTVFSATRDGQVQLNNDIDVVQARFGYSYKFQNGLRLFYNFKYMEQDHSNTPTANDSDSEEQIHSIGALSKLTSTLYARAHVTYSDREAAESYADAVAKTEREQDGYGLGLFWLPNANHRVNFFYEYAESEYATRLITSPRIREDERTVYGVNYRFNAEALSPKLEGWQINAGYTINENDSNLSTYEIESSLWKLSITKEFML</sequence>
<dbReference type="AlphaFoldDB" id="J9DFK4"/>
<dbReference type="InterPro" id="IPR019734">
    <property type="entry name" value="TPR_rpt"/>
</dbReference>
<dbReference type="InterPro" id="IPR023614">
    <property type="entry name" value="Porin_dom_sf"/>
</dbReference>